<protein>
    <submittedName>
        <fullName evidence="1">Uncharacterized protein</fullName>
    </submittedName>
</protein>
<comment type="caution">
    <text evidence="1">The sequence shown here is derived from an EMBL/GenBank/DDBJ whole genome shotgun (WGS) entry which is preliminary data.</text>
</comment>
<reference evidence="1 2" key="1">
    <citation type="journal article" date="2020" name="Front. Microbiol.">
        <title>Phenotypic and Genetic Characterization of the Cheese Ripening Yeast Geotrichum candidum.</title>
        <authorList>
            <person name="Perkins V."/>
            <person name="Vignola S."/>
            <person name="Lessard M.H."/>
            <person name="Plante P.L."/>
            <person name="Corbeil J."/>
            <person name="Dugat-Bony E."/>
            <person name="Frenette M."/>
            <person name="Labrie S."/>
        </authorList>
    </citation>
    <scope>NUCLEOTIDE SEQUENCE [LARGE SCALE GENOMIC DNA]</scope>
    <source>
        <strain evidence="1 2">LMA-1147</strain>
    </source>
</reference>
<proteinExistence type="predicted"/>
<dbReference type="Proteomes" id="UP000744676">
    <property type="component" value="Unassembled WGS sequence"/>
</dbReference>
<organism evidence="1 2">
    <name type="scientific">Geotrichum galactomycetum</name>
    <dbReference type="NCBI Taxonomy" id="27317"/>
    <lineage>
        <taxon>Eukaryota</taxon>
        <taxon>Fungi</taxon>
        <taxon>Dikarya</taxon>
        <taxon>Ascomycota</taxon>
        <taxon>Saccharomycotina</taxon>
        <taxon>Dipodascomycetes</taxon>
        <taxon>Dipodascales</taxon>
        <taxon>Dipodascaceae</taxon>
        <taxon>Geotrichum</taxon>
    </lineage>
</organism>
<accession>A0ACB6V921</accession>
<sequence>MLPQKTSLQSQPHHYTNTSAPTHEPTSFSFVNTTTPVLTTQTPATVTTTVNTNNITTTTEHTTGVHNTTTLIHTTSTPPFANHSLSTTTILASVDLLNSSTFTTAYVHTPLQSSSNFSYTGNGNYTRASITNGHKLAAVETDSAAAISDSGSAGSLVTGSSSFSNSASSLTPSPHLSALLMGLFIATIFTSSTIV</sequence>
<keyword evidence="2" id="KW-1185">Reference proteome</keyword>
<evidence type="ECO:0000313" key="2">
    <source>
        <dbReference type="Proteomes" id="UP000744676"/>
    </source>
</evidence>
<evidence type="ECO:0000313" key="1">
    <source>
        <dbReference type="EMBL" id="KAF5101775.1"/>
    </source>
</evidence>
<name>A0ACB6V921_9ASCO</name>
<gene>
    <name evidence="1" type="ORF">D0Z00_000637</name>
</gene>
<dbReference type="EMBL" id="QVQA01000009">
    <property type="protein sequence ID" value="KAF5101775.1"/>
    <property type="molecule type" value="Genomic_DNA"/>
</dbReference>